<feature type="domain" description="EXS" evidence="6">
    <location>
        <begin position="202"/>
        <end position="420"/>
    </location>
</feature>
<evidence type="ECO:0000259" key="6">
    <source>
        <dbReference type="PROSITE" id="PS51380"/>
    </source>
</evidence>
<keyword evidence="2 5" id="KW-0812">Transmembrane</keyword>
<keyword evidence="3 5" id="KW-1133">Transmembrane helix</keyword>
<evidence type="ECO:0000313" key="8">
    <source>
        <dbReference type="Proteomes" id="UP000033140"/>
    </source>
</evidence>
<feature type="transmembrane region" description="Helical" evidence="5">
    <location>
        <begin position="39"/>
        <end position="60"/>
    </location>
</feature>
<comment type="subcellular location">
    <subcellularLocation>
        <location evidence="1">Membrane</location>
        <topology evidence="1">Multi-pass membrane protein</topology>
    </subcellularLocation>
</comment>
<dbReference type="AlphaFoldDB" id="A0A0E9NB82"/>
<feature type="transmembrane region" description="Helical" evidence="5">
    <location>
        <begin position="81"/>
        <end position="107"/>
    </location>
</feature>
<gene>
    <name evidence="7" type="ORF">G7K_1311-t1</name>
</gene>
<dbReference type="Pfam" id="PF03124">
    <property type="entry name" value="EXS"/>
    <property type="match status" value="1"/>
</dbReference>
<reference evidence="7 8" key="2">
    <citation type="journal article" date="2014" name="J. Gen. Appl. Microbiol.">
        <title>The early diverging ascomycetous budding yeast Saitoella complicata has three histone deacetylases belonging to the Clr6, Hos2, and Rpd3 lineages.</title>
        <authorList>
            <person name="Nishida H."/>
            <person name="Matsumoto T."/>
            <person name="Kondo S."/>
            <person name="Hamamoto M."/>
            <person name="Yoshikawa H."/>
        </authorList>
    </citation>
    <scope>NUCLEOTIDE SEQUENCE [LARGE SCALE GENOMIC DNA]</scope>
    <source>
        <strain evidence="7 8">NRRL Y-17804</strain>
    </source>
</reference>
<dbReference type="GO" id="GO:0005737">
    <property type="term" value="C:cytoplasm"/>
    <property type="evidence" value="ECO:0007669"/>
    <property type="project" value="TreeGrafter"/>
</dbReference>
<evidence type="ECO:0000256" key="4">
    <source>
        <dbReference type="ARBA" id="ARBA00023136"/>
    </source>
</evidence>
<dbReference type="OMA" id="FRRWIWI"/>
<evidence type="ECO:0000256" key="2">
    <source>
        <dbReference type="ARBA" id="ARBA00022692"/>
    </source>
</evidence>
<evidence type="ECO:0000256" key="1">
    <source>
        <dbReference type="ARBA" id="ARBA00004141"/>
    </source>
</evidence>
<reference evidence="7 8" key="3">
    <citation type="journal article" date="2015" name="Genome Announc.">
        <title>Draft Genome Sequence of the Archiascomycetous Yeast Saitoella complicata.</title>
        <authorList>
            <person name="Yamauchi K."/>
            <person name="Kondo S."/>
            <person name="Hamamoto M."/>
            <person name="Takahashi Y."/>
            <person name="Ogura Y."/>
            <person name="Hayashi T."/>
            <person name="Nishida H."/>
        </authorList>
    </citation>
    <scope>NUCLEOTIDE SEQUENCE [LARGE SCALE GENOMIC DNA]</scope>
    <source>
        <strain evidence="7 8">NRRL Y-17804</strain>
    </source>
</reference>
<name>A0A0E9NB82_SAICN</name>
<dbReference type="PANTHER" id="PTHR10783:SF46">
    <property type="entry name" value="PROTEIN ERD1 HOMOLOG 2"/>
    <property type="match status" value="1"/>
</dbReference>
<evidence type="ECO:0000256" key="5">
    <source>
        <dbReference type="SAM" id="Phobius"/>
    </source>
</evidence>
<feature type="transmembrane region" description="Helical" evidence="5">
    <location>
        <begin position="119"/>
        <end position="139"/>
    </location>
</feature>
<dbReference type="Proteomes" id="UP000033140">
    <property type="component" value="Unassembled WGS sequence"/>
</dbReference>
<dbReference type="STRING" id="698492.A0A0E9NB82"/>
<keyword evidence="8" id="KW-1185">Reference proteome</keyword>
<dbReference type="PANTHER" id="PTHR10783">
    <property type="entry name" value="XENOTROPIC AND POLYTROPIC RETROVIRUS RECEPTOR 1-RELATED"/>
    <property type="match status" value="1"/>
</dbReference>
<dbReference type="EMBL" id="BACD03000007">
    <property type="protein sequence ID" value="GAO47099.1"/>
    <property type="molecule type" value="Genomic_DNA"/>
</dbReference>
<dbReference type="InterPro" id="IPR004342">
    <property type="entry name" value="EXS_C"/>
</dbReference>
<evidence type="ECO:0000313" key="7">
    <source>
        <dbReference type="EMBL" id="GAO47099.1"/>
    </source>
</evidence>
<keyword evidence="4 5" id="KW-0472">Membrane</keyword>
<dbReference type="GO" id="GO:0016020">
    <property type="term" value="C:membrane"/>
    <property type="evidence" value="ECO:0007669"/>
    <property type="project" value="UniProtKB-SubCell"/>
</dbReference>
<proteinExistence type="predicted"/>
<protein>
    <recommendedName>
        <fullName evidence="6">EXS domain-containing protein</fullName>
    </recommendedName>
</protein>
<comment type="caution">
    <text evidence="7">The sequence shown here is derived from an EMBL/GenBank/DDBJ whole genome shotgun (WGS) entry which is preliminary data.</text>
</comment>
<sequence length="430" mass="49003">MKIEDVKKPLKDLVQFVSSMDLDVNEGTFDSRFPLPFRVAFIISLGIWAYASSLHLLHLSGVDPVPILHPRRRRGLSPQGLYRPIYDIAIAVTAFTALCLAVFWGFTGGDEVAIIEWEVLPLSCFAFLAAVLFSPFNVLHQHWRYQFLSSLGRVLTGGIGRDTKFADVMLADILTSYAKVLGDLWVTGCMFLTGVSTTSKPDRACGGKYVIPLVLSIPYFIRLRQCITEYRRARDSGIWHILNAVKYSTAFPVIILSAMQRSYISPLEEMNPEKVWFGEVQIWRLWILAVLINSIYSFWWDVVKDWDLTILTVDPAAPGERLWGLRSRLHFPSKMTYYVAVVLDLCLRMTWSLKLSTHLHHLNDLEGGIFMLETVEVIRRWMWIVFRVETEWVRKGGTHSGYLPLEAIKGDLEDGEMEMGEMSGPGKYVA</sequence>
<reference evidence="7 8" key="1">
    <citation type="journal article" date="2011" name="J. Gen. Appl. Microbiol.">
        <title>Draft genome sequencing of the enigmatic yeast Saitoella complicata.</title>
        <authorList>
            <person name="Nishida H."/>
            <person name="Hamamoto M."/>
            <person name="Sugiyama J."/>
        </authorList>
    </citation>
    <scope>NUCLEOTIDE SEQUENCE [LARGE SCALE GENOMIC DNA]</scope>
    <source>
        <strain evidence="7 8">NRRL Y-17804</strain>
    </source>
</reference>
<accession>A0A0E9NB82</accession>
<organism evidence="7 8">
    <name type="scientific">Saitoella complicata (strain BCRC 22490 / CBS 7301 / JCM 7358 / NBRC 10748 / NRRL Y-17804)</name>
    <dbReference type="NCBI Taxonomy" id="698492"/>
    <lineage>
        <taxon>Eukaryota</taxon>
        <taxon>Fungi</taxon>
        <taxon>Dikarya</taxon>
        <taxon>Ascomycota</taxon>
        <taxon>Taphrinomycotina</taxon>
        <taxon>Taphrinomycotina incertae sedis</taxon>
        <taxon>Saitoella</taxon>
    </lineage>
</organism>
<dbReference type="PROSITE" id="PS51380">
    <property type="entry name" value="EXS"/>
    <property type="match status" value="1"/>
</dbReference>
<feature type="transmembrane region" description="Helical" evidence="5">
    <location>
        <begin position="282"/>
        <end position="299"/>
    </location>
</feature>
<evidence type="ECO:0000256" key="3">
    <source>
        <dbReference type="ARBA" id="ARBA00022989"/>
    </source>
</evidence>